<protein>
    <recommendedName>
        <fullName evidence="3">Histidine kinase</fullName>
    </recommendedName>
</protein>
<dbReference type="EMBL" id="CP024636">
    <property type="protein sequence ID" value="QGR08691.1"/>
    <property type="molecule type" value="Genomic_DNA"/>
</dbReference>
<evidence type="ECO:0000313" key="1">
    <source>
        <dbReference type="EMBL" id="QGR08691.1"/>
    </source>
</evidence>
<gene>
    <name evidence="1" type="ORF">CTZ24_07385</name>
</gene>
<name>A0AAP9H912_9GAMM</name>
<proteinExistence type="predicted"/>
<dbReference type="Proteomes" id="UP000424872">
    <property type="component" value="Chromosome"/>
</dbReference>
<dbReference type="Pfam" id="PF10798">
    <property type="entry name" value="YmgB"/>
    <property type="match status" value="1"/>
</dbReference>
<dbReference type="RefSeq" id="WP_208725184.1">
    <property type="nucleotide sequence ID" value="NZ_JAUOOM010000005.1"/>
</dbReference>
<dbReference type="KEGG" id="ppho:CTZ24_07385"/>
<accession>A0AAP9H912</accession>
<dbReference type="Gene3D" id="1.20.5.5260">
    <property type="match status" value="1"/>
</dbReference>
<evidence type="ECO:0000313" key="2">
    <source>
        <dbReference type="Proteomes" id="UP000424872"/>
    </source>
</evidence>
<reference evidence="2" key="1">
    <citation type="submission" date="2017-11" db="EMBL/GenBank/DDBJ databases">
        <title>Genome sequence of Pantoea sp. MSR2.</title>
        <authorList>
            <person name="Nascimento F.X."/>
        </authorList>
    </citation>
    <scope>NUCLEOTIDE SEQUENCE [LARGE SCALE GENOMIC DNA]</scope>
    <source>
        <strain evidence="2">MSR2</strain>
    </source>
</reference>
<organism evidence="1 2">
    <name type="scientific">Pantoea phytobeneficialis</name>
    <dbReference type="NCBI Taxonomy" id="2052056"/>
    <lineage>
        <taxon>Bacteria</taxon>
        <taxon>Pseudomonadati</taxon>
        <taxon>Pseudomonadota</taxon>
        <taxon>Gammaproteobacteria</taxon>
        <taxon>Enterobacterales</taxon>
        <taxon>Erwiniaceae</taxon>
        <taxon>Pantoea</taxon>
    </lineage>
</organism>
<dbReference type="GO" id="GO:0071468">
    <property type="term" value="P:cellular response to acidic pH"/>
    <property type="evidence" value="ECO:0007669"/>
    <property type="project" value="InterPro"/>
</dbReference>
<dbReference type="InterPro" id="IPR024753">
    <property type="entry name" value="AriR"/>
</dbReference>
<evidence type="ECO:0008006" key="3">
    <source>
        <dbReference type="Google" id="ProtNLM"/>
    </source>
</evidence>
<sequence length="85" mass="9719">MEQITSMESQLSVYLKSMDSQFVSEKAVLVEIYQDLSSRKAVVGNKDIIHSLLEKLETEKDVIKLDVYRQALEMVVQLTPDDTIN</sequence>
<dbReference type="AlphaFoldDB" id="A0AAP9H912"/>